<evidence type="ECO:0000313" key="4">
    <source>
        <dbReference type="Proteomes" id="UP000664144"/>
    </source>
</evidence>
<name>A0A939F034_9BACT</name>
<accession>A0A939F034</accession>
<feature type="compositionally biased region" description="Polar residues" evidence="1">
    <location>
        <begin position="77"/>
        <end position="99"/>
    </location>
</feature>
<feature type="compositionally biased region" description="Low complexity" evidence="1">
    <location>
        <begin position="17"/>
        <end position="45"/>
    </location>
</feature>
<sequence length="108" mass="10963">MLRTAFFGFVLAGLLAGTTASAQTKPATKAGTTKGRPATSATARPQPAPPATKSATDGQGEYVAPGMSGAPDEKVTTDYNNQPLKKPATGTSTMSSQPKATPAPRRSN</sequence>
<dbReference type="Proteomes" id="UP000664144">
    <property type="component" value="Unassembled WGS sequence"/>
</dbReference>
<keyword evidence="4" id="KW-1185">Reference proteome</keyword>
<organism evidence="3 4">
    <name type="scientific">Hymenobacter telluris</name>
    <dbReference type="NCBI Taxonomy" id="2816474"/>
    <lineage>
        <taxon>Bacteria</taxon>
        <taxon>Pseudomonadati</taxon>
        <taxon>Bacteroidota</taxon>
        <taxon>Cytophagia</taxon>
        <taxon>Cytophagales</taxon>
        <taxon>Hymenobacteraceae</taxon>
        <taxon>Hymenobacter</taxon>
    </lineage>
</organism>
<dbReference type="AlphaFoldDB" id="A0A939F034"/>
<reference evidence="3" key="1">
    <citation type="submission" date="2021-03" db="EMBL/GenBank/DDBJ databases">
        <authorList>
            <person name="Kim M.K."/>
        </authorList>
    </citation>
    <scope>NUCLEOTIDE SEQUENCE</scope>
    <source>
        <strain evidence="3">BT186</strain>
    </source>
</reference>
<evidence type="ECO:0000256" key="1">
    <source>
        <dbReference type="SAM" id="MobiDB-lite"/>
    </source>
</evidence>
<feature type="chain" id="PRO_5036908771" evidence="2">
    <location>
        <begin position="23"/>
        <end position="108"/>
    </location>
</feature>
<protein>
    <submittedName>
        <fullName evidence="3">Uncharacterized protein</fullName>
    </submittedName>
</protein>
<feature type="region of interest" description="Disordered" evidence="1">
    <location>
        <begin position="17"/>
        <end position="108"/>
    </location>
</feature>
<feature type="signal peptide" evidence="2">
    <location>
        <begin position="1"/>
        <end position="22"/>
    </location>
</feature>
<dbReference type="RefSeq" id="WP_206986236.1">
    <property type="nucleotide sequence ID" value="NZ_JAFLQZ010000018.1"/>
</dbReference>
<gene>
    <name evidence="3" type="ORF">J0X19_20190</name>
</gene>
<proteinExistence type="predicted"/>
<evidence type="ECO:0000256" key="2">
    <source>
        <dbReference type="SAM" id="SignalP"/>
    </source>
</evidence>
<evidence type="ECO:0000313" key="3">
    <source>
        <dbReference type="EMBL" id="MBO0360291.1"/>
    </source>
</evidence>
<dbReference type="EMBL" id="JAFLQZ010000018">
    <property type="protein sequence ID" value="MBO0360291.1"/>
    <property type="molecule type" value="Genomic_DNA"/>
</dbReference>
<keyword evidence="2" id="KW-0732">Signal</keyword>
<comment type="caution">
    <text evidence="3">The sequence shown here is derived from an EMBL/GenBank/DDBJ whole genome shotgun (WGS) entry which is preliminary data.</text>
</comment>